<dbReference type="AlphaFoldDB" id="A0A1M6DKS1"/>
<dbReference type="EMBL" id="FQYR01000002">
    <property type="protein sequence ID" value="SHI73629.1"/>
    <property type="molecule type" value="Genomic_DNA"/>
</dbReference>
<organism evidence="1 2">
    <name type="scientific">Rubritalea squalenifaciens DSM 18772</name>
    <dbReference type="NCBI Taxonomy" id="1123071"/>
    <lineage>
        <taxon>Bacteria</taxon>
        <taxon>Pseudomonadati</taxon>
        <taxon>Verrucomicrobiota</taxon>
        <taxon>Verrucomicrobiia</taxon>
        <taxon>Verrucomicrobiales</taxon>
        <taxon>Rubritaleaceae</taxon>
        <taxon>Rubritalea</taxon>
    </lineage>
</organism>
<evidence type="ECO:0008006" key="3">
    <source>
        <dbReference type="Google" id="ProtNLM"/>
    </source>
</evidence>
<evidence type="ECO:0000313" key="2">
    <source>
        <dbReference type="Proteomes" id="UP000184510"/>
    </source>
</evidence>
<dbReference type="RefSeq" id="WP_143158147.1">
    <property type="nucleotide sequence ID" value="NZ_FQYR01000002.1"/>
</dbReference>
<protein>
    <recommendedName>
        <fullName evidence="3">DUF1552 domain-containing protein</fullName>
    </recommendedName>
</protein>
<gene>
    <name evidence="1" type="ORF">SAMN02745181_0766</name>
</gene>
<dbReference type="STRING" id="1123071.SAMN02745181_0766"/>
<name>A0A1M6DKS1_9BACT</name>
<dbReference type="InParanoid" id="A0A1M6DKS1"/>
<sequence length="434" mass="48317">MHRRTFLKGLGAAMTIPNLESLGQNMSTSQAGEHPLRMAFVYAPNGVNLDKWRPTGSGSNYRLSESLQPLAQLRQHFQVVGGLDHDKARPNGDGPGDHARANATFLTGCQARKTTGEGIHLGVSVDQIAAQQIGHLTRLPSLELSTDPPRKSGHCDSGYSCAYQFNLSWRSATTPAPAERDPRLVFEKLFGSGNAKEDAKRRALNQSVLDFVMEDAKRLHHKVSSSDRDKLEEYMTAIRETEQRISRHEKFQNNYPAEQKPNGIPDSYREHIRSMYDLMALAFQTDSTRISTFLLAHDGSNRSFQEIGISEGHHSLSHHRKKEDHLEKIAKIDRFYIEEYARFLSKLRGIREGEGSLLDNTMIVYGGGIADGNRHNHDNLPIILAGGGAGSLQPGRYIHAPEGTPMTNLYLSLLERMNVNAKRVGDSNGMLKNI</sequence>
<dbReference type="Pfam" id="PF07586">
    <property type="entry name" value="HXXSHH"/>
    <property type="match status" value="1"/>
</dbReference>
<reference evidence="1 2" key="1">
    <citation type="submission" date="2016-11" db="EMBL/GenBank/DDBJ databases">
        <authorList>
            <person name="Jaros S."/>
            <person name="Januszkiewicz K."/>
            <person name="Wedrychowicz H."/>
        </authorList>
    </citation>
    <scope>NUCLEOTIDE SEQUENCE [LARGE SCALE GENOMIC DNA]</scope>
    <source>
        <strain evidence="1 2">DSM 18772</strain>
    </source>
</reference>
<dbReference type="Proteomes" id="UP000184510">
    <property type="component" value="Unassembled WGS sequence"/>
</dbReference>
<dbReference type="InterPro" id="IPR011447">
    <property type="entry name" value="DUF1552"/>
</dbReference>
<evidence type="ECO:0000313" key="1">
    <source>
        <dbReference type="EMBL" id="SHI73629.1"/>
    </source>
</evidence>
<accession>A0A1M6DKS1</accession>
<proteinExistence type="predicted"/>
<dbReference type="OrthoDB" id="182303at2"/>
<keyword evidence="2" id="KW-1185">Reference proteome</keyword>